<dbReference type="PIRSF" id="PIRSF029730">
    <property type="entry name" value="UCP029730"/>
    <property type="match status" value="1"/>
</dbReference>
<organism evidence="1 2">
    <name type="scientific">Paracoccus seriniphilus</name>
    <dbReference type="NCBI Taxonomy" id="184748"/>
    <lineage>
        <taxon>Bacteria</taxon>
        <taxon>Pseudomonadati</taxon>
        <taxon>Pseudomonadota</taxon>
        <taxon>Alphaproteobacteria</taxon>
        <taxon>Rhodobacterales</taxon>
        <taxon>Paracoccaceae</taxon>
        <taxon>Paracoccus</taxon>
    </lineage>
</organism>
<protein>
    <submittedName>
        <fullName evidence="1">Predicted N-formylglutamate amidohydrolase</fullName>
    </submittedName>
</protein>
<evidence type="ECO:0000313" key="2">
    <source>
        <dbReference type="Proteomes" id="UP000198307"/>
    </source>
</evidence>
<dbReference type="GO" id="GO:0016787">
    <property type="term" value="F:hydrolase activity"/>
    <property type="evidence" value="ECO:0007669"/>
    <property type="project" value="UniProtKB-KW"/>
</dbReference>
<dbReference type="AlphaFoldDB" id="A0A239Q472"/>
<sequence length="259" mass="28545">MTLGKMNEAGFSLLTGRDPNPVEIVNADSRSPVVLFCEHAGQAIPERLAGLGISRQDLDAHIGWDIGAEAVARHMAQILGAPLVIQRYSRLVIDCNRPPHAPDAMPEISDGVAVPANRELTPSARQARVDEIFTPFQQAANGLFQTAPRRAAFSIHSFTPVFGGVARPWELGFLFRKDTRTSAALRDHVQARRPGMAIGMNEPYQIEEESDWFVPRHGEARGLPHSLIEIRNDRIGQEQGQRDWAGLLSAAISDFMKDI</sequence>
<evidence type="ECO:0000313" key="1">
    <source>
        <dbReference type="EMBL" id="SNT76747.1"/>
    </source>
</evidence>
<dbReference type="Gene3D" id="3.40.630.40">
    <property type="entry name" value="Zn-dependent exopeptidases"/>
    <property type="match status" value="1"/>
</dbReference>
<dbReference type="RefSeq" id="WP_089346040.1">
    <property type="nucleotide sequence ID" value="NZ_CP067130.1"/>
</dbReference>
<dbReference type="OrthoDB" id="9815326at2"/>
<proteinExistence type="predicted"/>
<gene>
    <name evidence="1" type="ORF">SAMN05444959_12621</name>
</gene>
<reference evidence="1 2" key="1">
    <citation type="submission" date="2017-07" db="EMBL/GenBank/DDBJ databases">
        <authorList>
            <person name="Sun Z.S."/>
            <person name="Albrecht U."/>
            <person name="Echele G."/>
            <person name="Lee C.C."/>
        </authorList>
    </citation>
    <scope>NUCLEOTIDE SEQUENCE [LARGE SCALE GENOMIC DNA]</scope>
    <source>
        <strain evidence="1 2">DSM 14827</strain>
    </source>
</reference>
<keyword evidence="2" id="KW-1185">Reference proteome</keyword>
<dbReference type="SUPFAM" id="SSF53187">
    <property type="entry name" value="Zn-dependent exopeptidases"/>
    <property type="match status" value="1"/>
</dbReference>
<dbReference type="InterPro" id="IPR011227">
    <property type="entry name" value="UCP029730"/>
</dbReference>
<keyword evidence="1" id="KW-0378">Hydrolase</keyword>
<name>A0A239Q472_9RHOB</name>
<dbReference type="InterPro" id="IPR007709">
    <property type="entry name" value="N-FG_amidohydro"/>
</dbReference>
<accession>A0A239Q472</accession>
<dbReference type="Pfam" id="PF05013">
    <property type="entry name" value="FGase"/>
    <property type="match status" value="1"/>
</dbReference>
<dbReference type="Proteomes" id="UP000198307">
    <property type="component" value="Unassembled WGS sequence"/>
</dbReference>
<dbReference type="EMBL" id="FZQB01000026">
    <property type="protein sequence ID" value="SNT76747.1"/>
    <property type="molecule type" value="Genomic_DNA"/>
</dbReference>